<dbReference type="AlphaFoldDB" id="A0A8F9TSU9"/>
<evidence type="ECO:0000313" key="3">
    <source>
        <dbReference type="EMBL" id="QYM77480.1"/>
    </source>
</evidence>
<evidence type="ECO:0000256" key="1">
    <source>
        <dbReference type="SAM" id="MobiDB-lite"/>
    </source>
</evidence>
<feature type="transmembrane region" description="Helical" evidence="2">
    <location>
        <begin position="52"/>
        <end position="75"/>
    </location>
</feature>
<dbReference type="Proteomes" id="UP000825051">
    <property type="component" value="Chromosome"/>
</dbReference>
<accession>A0A8F9TSU9</accession>
<protein>
    <recommendedName>
        <fullName evidence="5">Tetratricopeptide repeat protein</fullName>
    </recommendedName>
</protein>
<reference evidence="3" key="1">
    <citation type="submission" date="2021-08" db="EMBL/GenBank/DDBJ databases">
        <title>Genome of a novel bacterium of the phylum Verrucomicrobia, Oleiharenicola sp. KSB-15.</title>
        <authorList>
            <person name="Chung J.-H."/>
            <person name="Ahn J.-H."/>
            <person name="Yoon Y."/>
            <person name="Kim D.-Y."/>
            <person name="An S.-H."/>
            <person name="Park I."/>
            <person name="Yeon J."/>
        </authorList>
    </citation>
    <scope>NUCLEOTIDE SEQUENCE</scope>
    <source>
        <strain evidence="3">KSB-15</strain>
    </source>
</reference>
<sequence>MSRKSSRQKREFKMVWASARAVPGRWYLGVVGLHDPDAHGRFRGVALSVRGILAWLGVLAVLAYLALALALFLWLDRRPFNMVTFSDIALPTRWSRISDLRGKGYIEEGMADLKNGRWMQGEMKLRVGLSKHPDNLRARMTLGQFYLAIGRRVLALNVLQAGLQGTYPGRIYLNAMLQVASQCEDFPLALRVIDETLARPAREVPESDRRWLRGQKMQLLVAAHRAPELLEMLDAMPDLRGPEADEARVLALVDAGRLPEAESFLAQWLARAPKTEVAQVMRLQVRIFREQKKMTAMNDTLDRLRALAPADPRTTIYAVVQQTMAGETTRAAQSMDEFVLRFGSDLNNLITLAQPLAEIGAVPLLQRCLAEAQAQGLPTRAFYAAETRAFLHTGQFREAAQAYANFKRDTKEAARAEEMWVSWMDKLLPALIGPPESAQVVELQAFLRSRPFPVSIYRETEEILRKAGRLDTAREVLAMGIGAFPASAALATSKAEVDEQLAAARPAESEKAAAPGPAAGPRERVVFEDLDRLIGEGKWSEAAEQARAVLLSKPAWLPKRESELLRIEMRGHFENGATAEMIGAARMLMDGSNARAQQVVDFAAEVSARGQKDTAATLLGEVLRKTPDYPPAKRALKELEEKPKVHAKG</sequence>
<keyword evidence="2" id="KW-0472">Membrane</keyword>
<proteinExistence type="predicted"/>
<evidence type="ECO:0000256" key="2">
    <source>
        <dbReference type="SAM" id="Phobius"/>
    </source>
</evidence>
<dbReference type="SUPFAM" id="SSF48452">
    <property type="entry name" value="TPR-like"/>
    <property type="match status" value="1"/>
</dbReference>
<feature type="region of interest" description="Disordered" evidence="1">
    <location>
        <begin position="627"/>
        <end position="649"/>
    </location>
</feature>
<dbReference type="KEGG" id="ole:K0B96_09055"/>
<evidence type="ECO:0000313" key="4">
    <source>
        <dbReference type="Proteomes" id="UP000825051"/>
    </source>
</evidence>
<gene>
    <name evidence="3" type="ORF">K0B96_09055</name>
</gene>
<organism evidence="3 4">
    <name type="scientific">Horticoccus luteus</name>
    <dbReference type="NCBI Taxonomy" id="2862869"/>
    <lineage>
        <taxon>Bacteria</taxon>
        <taxon>Pseudomonadati</taxon>
        <taxon>Verrucomicrobiota</taxon>
        <taxon>Opitutia</taxon>
        <taxon>Opitutales</taxon>
        <taxon>Opitutaceae</taxon>
        <taxon>Horticoccus</taxon>
    </lineage>
</organism>
<feature type="compositionally biased region" description="Low complexity" evidence="1">
    <location>
        <begin position="502"/>
        <end position="520"/>
    </location>
</feature>
<dbReference type="Gene3D" id="1.25.40.10">
    <property type="entry name" value="Tetratricopeptide repeat domain"/>
    <property type="match status" value="1"/>
</dbReference>
<name>A0A8F9TSU9_9BACT</name>
<keyword evidence="2" id="KW-1133">Transmembrane helix</keyword>
<dbReference type="InterPro" id="IPR011990">
    <property type="entry name" value="TPR-like_helical_dom_sf"/>
</dbReference>
<keyword evidence="2" id="KW-0812">Transmembrane</keyword>
<dbReference type="RefSeq" id="WP_220160585.1">
    <property type="nucleotide sequence ID" value="NZ_CP080507.1"/>
</dbReference>
<feature type="compositionally biased region" description="Basic and acidic residues" evidence="1">
    <location>
        <begin position="635"/>
        <end position="649"/>
    </location>
</feature>
<keyword evidence="4" id="KW-1185">Reference proteome</keyword>
<dbReference type="EMBL" id="CP080507">
    <property type="protein sequence ID" value="QYM77480.1"/>
    <property type="molecule type" value="Genomic_DNA"/>
</dbReference>
<feature type="region of interest" description="Disordered" evidence="1">
    <location>
        <begin position="501"/>
        <end position="520"/>
    </location>
</feature>
<evidence type="ECO:0008006" key="5">
    <source>
        <dbReference type="Google" id="ProtNLM"/>
    </source>
</evidence>